<evidence type="ECO:0000313" key="3">
    <source>
        <dbReference type="EMBL" id="KAJ7735423.1"/>
    </source>
</evidence>
<proteinExistence type="predicted"/>
<dbReference type="InterPro" id="IPR041457">
    <property type="entry name" value="CxC2_KDZ-assoc"/>
</dbReference>
<dbReference type="AlphaFoldDB" id="A0AAD7I5D0"/>
<evidence type="ECO:0000313" key="4">
    <source>
        <dbReference type="Proteomes" id="UP001215280"/>
    </source>
</evidence>
<protein>
    <recommendedName>
        <fullName evidence="2">CxC2-like cysteine cluster KDZ transposase-associated domain-containing protein</fullName>
    </recommendedName>
</protein>
<comment type="caution">
    <text evidence="3">The sequence shown here is derived from an EMBL/GenBank/DDBJ whole genome shotgun (WGS) entry which is preliminary data.</text>
</comment>
<keyword evidence="4" id="KW-1185">Reference proteome</keyword>
<feature type="region of interest" description="Disordered" evidence="1">
    <location>
        <begin position="855"/>
        <end position="899"/>
    </location>
</feature>
<feature type="domain" description="CxC2-like cysteine cluster KDZ transposase-associated" evidence="2">
    <location>
        <begin position="192"/>
        <end position="301"/>
    </location>
</feature>
<reference evidence="3" key="1">
    <citation type="submission" date="2023-03" db="EMBL/GenBank/DDBJ databases">
        <title>Massive genome expansion in bonnet fungi (Mycena s.s.) driven by repeated elements and novel gene families across ecological guilds.</title>
        <authorList>
            <consortium name="Lawrence Berkeley National Laboratory"/>
            <person name="Harder C.B."/>
            <person name="Miyauchi S."/>
            <person name="Viragh M."/>
            <person name="Kuo A."/>
            <person name="Thoen E."/>
            <person name="Andreopoulos B."/>
            <person name="Lu D."/>
            <person name="Skrede I."/>
            <person name="Drula E."/>
            <person name="Henrissat B."/>
            <person name="Morin E."/>
            <person name="Kohler A."/>
            <person name="Barry K."/>
            <person name="LaButti K."/>
            <person name="Morin E."/>
            <person name="Salamov A."/>
            <person name="Lipzen A."/>
            <person name="Mereny Z."/>
            <person name="Hegedus B."/>
            <person name="Baldrian P."/>
            <person name="Stursova M."/>
            <person name="Weitz H."/>
            <person name="Taylor A."/>
            <person name="Grigoriev I.V."/>
            <person name="Nagy L.G."/>
            <person name="Martin F."/>
            <person name="Kauserud H."/>
        </authorList>
    </citation>
    <scope>NUCLEOTIDE SEQUENCE</scope>
    <source>
        <strain evidence="3">CBHHK188m</strain>
    </source>
</reference>
<gene>
    <name evidence="3" type="ORF">DFH07DRAFT_870763</name>
</gene>
<dbReference type="Proteomes" id="UP001215280">
    <property type="component" value="Unassembled WGS sequence"/>
</dbReference>
<feature type="region of interest" description="Disordered" evidence="1">
    <location>
        <begin position="1005"/>
        <end position="1048"/>
    </location>
</feature>
<feature type="region of interest" description="Disordered" evidence="1">
    <location>
        <begin position="42"/>
        <end position="71"/>
    </location>
</feature>
<accession>A0AAD7I5D0</accession>
<dbReference type="Pfam" id="PF18803">
    <property type="entry name" value="CxC2"/>
    <property type="match status" value="1"/>
</dbReference>
<feature type="compositionally biased region" description="Acidic residues" evidence="1">
    <location>
        <begin position="1009"/>
        <end position="1048"/>
    </location>
</feature>
<organism evidence="3 4">
    <name type="scientific">Mycena maculata</name>
    <dbReference type="NCBI Taxonomy" id="230809"/>
    <lineage>
        <taxon>Eukaryota</taxon>
        <taxon>Fungi</taxon>
        <taxon>Dikarya</taxon>
        <taxon>Basidiomycota</taxon>
        <taxon>Agaricomycotina</taxon>
        <taxon>Agaricomycetes</taxon>
        <taxon>Agaricomycetidae</taxon>
        <taxon>Agaricales</taxon>
        <taxon>Marasmiineae</taxon>
        <taxon>Mycenaceae</taxon>
        <taxon>Mycena</taxon>
    </lineage>
</organism>
<name>A0AAD7I5D0_9AGAR</name>
<dbReference type="EMBL" id="JARJLG010000155">
    <property type="protein sequence ID" value="KAJ7735423.1"/>
    <property type="molecule type" value="Genomic_DNA"/>
</dbReference>
<dbReference type="PANTHER" id="PTHR33104:SF2">
    <property type="entry name" value="CXC3 LIKE CYSTEINE CLUSTER DOMAIN-CONTAINING PROTEIN"/>
    <property type="match status" value="1"/>
</dbReference>
<evidence type="ECO:0000259" key="2">
    <source>
        <dbReference type="Pfam" id="PF18803"/>
    </source>
</evidence>
<dbReference type="CDD" id="cd19757">
    <property type="entry name" value="Bbox1"/>
    <property type="match status" value="1"/>
</dbReference>
<sequence length="1048" mass="118940">MANTSRASKCRPPVTEIHEWTLEEVLDAPTFTTVSLSRDTRCTHETTHSVQLPSPLKKKQRREEPTFSDLPPDFEYTFEDLSHPRPLAPINKAVKSRAKRYLNSWVPLRDEYLAEFLRLEGRGDVATDFCPACPEGHAAANPRYRCMDCTYPDLLCQACCVREHANRVLDRIEASFFLLHVWNGVSFKCVSLKSLGLRVQLGHSRFKKCGAPISAHQNFVVLNWNGFHEVAVDYCGCSNANKAGNRYQQLLRLSWYPSTHAEPQTVATFRVLELFHIMTLQGKVTTYDFYSGLEKMTDNTGMGKIPDHYKSFMRMMREWRHLILLKRGGRGNNGERDVSQTKAGELGGPRFLYILYIAIDACFRLKRRLVSSEMKDPALGSGWAFFTEDKPYREYLKSVTDQKEMSTCSGLAALDYANTKFSRGYGATGVGLGVCARHEFVQKNGVGDLQKGERYANMDYIFGSLLRHHCPNLVKYISYDICCQWSKNLVERLKKLPPGLRLTIVLQLVFLIPKLHIYGHKLLCQLLISLNFMRGSARTDGEGIERPWANIGPVATSTREMGPGSRSDTLDDHWSHWNWQKLVELGLLLLRRLLSVLAERNFQEESLATFSEHQKAMVVAWDKDKTQPNPYELPKTGVSEHDVRLQLVEEEAKATPIHNVSPSAFILAGLELEEQQRRLRIEAETRKDLTTKQTAEMLEKRTKLGRYTARFRTLQGVYTPAALQALAEVPPLPPEKAEWAGRVENIPLFLPSALSAEQRMSGCFKGVAKVEERLRDAQCQSALDESRFRTYKDVNAQHQGATTCTRALMDQNDMKMRIKAEKYIAAWEAKRALVGDANVSWKRLNPKKDLRCMDSEEDRAMRQKRKIRGSKRAAGEEATAEDKADEVGAGQRRRGKRGRKPALRMEWCKAWARTDRWREEVELLKEEVRRVPISLHHRAAWWLERQDVEAFGGAHAEGVRAYATRQAELMEGLAGHFEGMWSGLAELESVPGEVERREEEIAAAAAAIADDDDGPSDDDGNEAGYDDGEERMEGDDEGSVGGEEEEEE</sequence>
<dbReference type="PANTHER" id="PTHR33104">
    <property type="entry name" value="SI:DKEY-29D5.2"/>
    <property type="match status" value="1"/>
</dbReference>
<dbReference type="Pfam" id="PF18758">
    <property type="entry name" value="KDZ"/>
    <property type="match status" value="1"/>
</dbReference>
<feature type="compositionally biased region" description="Basic residues" evidence="1">
    <location>
        <begin position="862"/>
        <end position="871"/>
    </location>
</feature>
<evidence type="ECO:0000256" key="1">
    <source>
        <dbReference type="SAM" id="MobiDB-lite"/>
    </source>
</evidence>
<dbReference type="InterPro" id="IPR040521">
    <property type="entry name" value="KDZ"/>
</dbReference>